<organism evidence="2 3">
    <name type="scientific">Candidatus Zambryskibacteria bacterium RIFCSPLOWO2_01_FULL_43_17</name>
    <dbReference type="NCBI Taxonomy" id="1802760"/>
    <lineage>
        <taxon>Bacteria</taxon>
        <taxon>Candidatus Zambryskiibacteriota</taxon>
    </lineage>
</organism>
<proteinExistence type="predicted"/>
<protein>
    <submittedName>
        <fullName evidence="2">Uncharacterized protein</fullName>
    </submittedName>
</protein>
<reference evidence="2 3" key="1">
    <citation type="journal article" date="2016" name="Nat. Commun.">
        <title>Thousands of microbial genomes shed light on interconnected biogeochemical processes in an aquifer system.</title>
        <authorList>
            <person name="Anantharaman K."/>
            <person name="Brown C.T."/>
            <person name="Hug L.A."/>
            <person name="Sharon I."/>
            <person name="Castelle C.J."/>
            <person name="Probst A.J."/>
            <person name="Thomas B.C."/>
            <person name="Singh A."/>
            <person name="Wilkins M.J."/>
            <person name="Karaoz U."/>
            <person name="Brodie E.L."/>
            <person name="Williams K.H."/>
            <person name="Hubbard S.S."/>
            <person name="Banfield J.F."/>
        </authorList>
    </citation>
    <scope>NUCLEOTIDE SEQUENCE [LARGE SCALE GENOMIC DNA]</scope>
</reference>
<dbReference type="Proteomes" id="UP000179283">
    <property type="component" value="Unassembled WGS sequence"/>
</dbReference>
<evidence type="ECO:0000313" key="3">
    <source>
        <dbReference type="Proteomes" id="UP000179283"/>
    </source>
</evidence>
<gene>
    <name evidence="2" type="ORF">A2920_02970</name>
</gene>
<comment type="caution">
    <text evidence="2">The sequence shown here is derived from an EMBL/GenBank/DDBJ whole genome shotgun (WGS) entry which is preliminary data.</text>
</comment>
<sequence length="61" mass="7223">MSKSVYKTPLLARAWFWPFPSVPEDWKESGLIETRWWAKVMLAAIDALIFAGFITFLRWVF</sequence>
<dbReference type="EMBL" id="MHWD01000027">
    <property type="protein sequence ID" value="OHB03008.1"/>
    <property type="molecule type" value="Genomic_DNA"/>
</dbReference>
<feature type="transmembrane region" description="Helical" evidence="1">
    <location>
        <begin position="36"/>
        <end position="60"/>
    </location>
</feature>
<name>A0A1G2U0E4_9BACT</name>
<evidence type="ECO:0000313" key="2">
    <source>
        <dbReference type="EMBL" id="OHB03008.1"/>
    </source>
</evidence>
<keyword evidence="1" id="KW-0812">Transmembrane</keyword>
<accession>A0A1G2U0E4</accession>
<dbReference type="AlphaFoldDB" id="A0A1G2U0E4"/>
<keyword evidence="1" id="KW-0472">Membrane</keyword>
<evidence type="ECO:0000256" key="1">
    <source>
        <dbReference type="SAM" id="Phobius"/>
    </source>
</evidence>
<keyword evidence="1" id="KW-1133">Transmembrane helix</keyword>